<organism evidence="2 3">
    <name type="scientific">Algicella marina</name>
    <dbReference type="NCBI Taxonomy" id="2683284"/>
    <lineage>
        <taxon>Bacteria</taxon>
        <taxon>Pseudomonadati</taxon>
        <taxon>Pseudomonadota</taxon>
        <taxon>Alphaproteobacteria</taxon>
        <taxon>Rhodobacterales</taxon>
        <taxon>Paracoccaceae</taxon>
        <taxon>Algicella</taxon>
    </lineage>
</organism>
<dbReference type="Gene3D" id="3.90.1200.10">
    <property type="match status" value="1"/>
</dbReference>
<dbReference type="KEGG" id="amaq:GO499_06415"/>
<dbReference type="RefSeq" id="WP_161861424.1">
    <property type="nucleotide sequence ID" value="NZ_CP046620.1"/>
</dbReference>
<evidence type="ECO:0000259" key="1">
    <source>
        <dbReference type="Pfam" id="PF01636"/>
    </source>
</evidence>
<evidence type="ECO:0000313" key="2">
    <source>
        <dbReference type="EMBL" id="QHQ34858.1"/>
    </source>
</evidence>
<dbReference type="PANTHER" id="PTHR47829">
    <property type="entry name" value="HYDROLASE, PUTATIVE (AFU_ORTHOLOGUE AFUA_1G12880)-RELATED"/>
    <property type="match status" value="1"/>
</dbReference>
<dbReference type="SUPFAM" id="SSF56112">
    <property type="entry name" value="Protein kinase-like (PK-like)"/>
    <property type="match status" value="1"/>
</dbReference>
<dbReference type="Proteomes" id="UP000464495">
    <property type="component" value="Chromosome"/>
</dbReference>
<dbReference type="InterPro" id="IPR052898">
    <property type="entry name" value="ACAD10-like"/>
</dbReference>
<keyword evidence="2" id="KW-0808">Transferase</keyword>
<dbReference type="CDD" id="cd05154">
    <property type="entry name" value="ACAD10_11_N-like"/>
    <property type="match status" value="1"/>
</dbReference>
<dbReference type="InterPro" id="IPR011009">
    <property type="entry name" value="Kinase-like_dom_sf"/>
</dbReference>
<dbReference type="Pfam" id="PF01636">
    <property type="entry name" value="APH"/>
    <property type="match status" value="1"/>
</dbReference>
<proteinExistence type="predicted"/>
<protein>
    <submittedName>
        <fullName evidence="2">Phosphotransferase</fullName>
    </submittedName>
</protein>
<reference evidence="2 3" key="1">
    <citation type="submission" date="2019-12" db="EMBL/GenBank/DDBJ databases">
        <title>Complete genome sequence of Algicella marina strain 9Alg 56(T) isolated from the red alga Tichocarpus crinitus.</title>
        <authorList>
            <person name="Kim S.-G."/>
            <person name="Nedashkovskaya O.I."/>
        </authorList>
    </citation>
    <scope>NUCLEOTIDE SEQUENCE [LARGE SCALE GENOMIC DNA]</scope>
    <source>
        <strain evidence="2 3">9Alg 56</strain>
    </source>
</reference>
<dbReference type="InterPro" id="IPR041726">
    <property type="entry name" value="ACAD10_11_N"/>
</dbReference>
<dbReference type="GO" id="GO:0016740">
    <property type="term" value="F:transferase activity"/>
    <property type="evidence" value="ECO:0007669"/>
    <property type="project" value="UniProtKB-KW"/>
</dbReference>
<name>A0A6P1SWP3_9RHOB</name>
<dbReference type="Gene3D" id="3.30.200.20">
    <property type="entry name" value="Phosphorylase Kinase, domain 1"/>
    <property type="match status" value="1"/>
</dbReference>
<keyword evidence="3" id="KW-1185">Reference proteome</keyword>
<accession>A0A6P1SWP3</accession>
<feature type="domain" description="Aminoglycoside phosphotransferase" evidence="1">
    <location>
        <begin position="33"/>
        <end position="261"/>
    </location>
</feature>
<dbReference type="AlphaFoldDB" id="A0A6P1SWP3"/>
<gene>
    <name evidence="2" type="ORF">GO499_06415</name>
</gene>
<dbReference type="PANTHER" id="PTHR47829:SF3">
    <property type="entry name" value="AMINOGLYCOSIDE PHOSPHOTRANSFERASE DOMAIN-CONTAINING PROTEIN"/>
    <property type="match status" value="1"/>
</dbReference>
<sequence length="343" mass="38045">MHGLSSDQVARLDRYLSRHVSEIGKPISLSKTNSGQSNPTFILQSSAGKYVLRKKPDGPLLPAAHAIEREYRVMHALADTSVNVPQMIHFCEDETIIGTSFLIMEWVDGLTLNDPRCTEQSPELTRTIYANMNAMLASLHSIDVDAVGLGDFGRAGNYFARQFSRWTQQYRATETEVIAEMEELRAWLAAATPPETERETLVHGDWRLDNLLIDARKGTVNAVVDWELSTLGHPLADLASQLMQWAMPTGEDGRGLAGVDRAQLGIHTDDEYVELYARNAGLSDTPDLDFPVAFSFFRMAAILQGVKKRALDGNASNREKALRLGTYVPLFARTALERLNAAV</sequence>
<dbReference type="EMBL" id="CP046620">
    <property type="protein sequence ID" value="QHQ34858.1"/>
    <property type="molecule type" value="Genomic_DNA"/>
</dbReference>
<evidence type="ECO:0000313" key="3">
    <source>
        <dbReference type="Proteomes" id="UP000464495"/>
    </source>
</evidence>
<dbReference type="InterPro" id="IPR002575">
    <property type="entry name" value="Aminoglycoside_PTrfase"/>
</dbReference>